<comment type="caution">
    <text evidence="3">The sequence shown here is derived from an EMBL/GenBank/DDBJ whole genome shotgun (WGS) entry which is preliminary data.</text>
</comment>
<dbReference type="Proteomes" id="UP001235720">
    <property type="component" value="Unassembled WGS sequence"/>
</dbReference>
<dbReference type="PANTHER" id="PTHR21666">
    <property type="entry name" value="PEPTIDASE-RELATED"/>
    <property type="match status" value="1"/>
</dbReference>
<dbReference type="InterPro" id="IPR050570">
    <property type="entry name" value="Cell_wall_metabolism_enzyme"/>
</dbReference>
<keyword evidence="4" id="KW-1185">Reference proteome</keyword>
<dbReference type="Gene3D" id="2.70.70.10">
    <property type="entry name" value="Glucose Permease (Domain IIA)"/>
    <property type="match status" value="1"/>
</dbReference>
<organism evidence="3 4">
    <name type="scientific">Curtobacterium subtropicum</name>
    <dbReference type="NCBI Taxonomy" id="3055138"/>
    <lineage>
        <taxon>Bacteria</taxon>
        <taxon>Bacillati</taxon>
        <taxon>Actinomycetota</taxon>
        <taxon>Actinomycetes</taxon>
        <taxon>Micrococcales</taxon>
        <taxon>Microbacteriaceae</taxon>
        <taxon>Curtobacterium</taxon>
    </lineage>
</organism>
<dbReference type="EC" id="3.4.-.-" evidence="3"/>
<dbReference type="Pfam" id="PF01551">
    <property type="entry name" value="Peptidase_M23"/>
    <property type="match status" value="1"/>
</dbReference>
<evidence type="ECO:0000313" key="3">
    <source>
        <dbReference type="EMBL" id="MDM7887354.1"/>
    </source>
</evidence>
<proteinExistence type="predicted"/>
<dbReference type="SUPFAM" id="SSF51261">
    <property type="entry name" value="Duplicated hybrid motif"/>
    <property type="match status" value="1"/>
</dbReference>
<name>A0ABT7TEP6_9MICO</name>
<feature type="domain" description="M23ase beta-sheet core" evidence="2">
    <location>
        <begin position="117"/>
        <end position="211"/>
    </location>
</feature>
<feature type="chain" id="PRO_5045408544" evidence="1">
    <location>
        <begin position="21"/>
        <end position="221"/>
    </location>
</feature>
<gene>
    <name evidence="3" type="ORF">QUG98_02705</name>
</gene>
<evidence type="ECO:0000313" key="4">
    <source>
        <dbReference type="Proteomes" id="UP001235720"/>
    </source>
</evidence>
<dbReference type="InterPro" id="IPR011055">
    <property type="entry name" value="Dup_hybrid_motif"/>
</dbReference>
<evidence type="ECO:0000259" key="2">
    <source>
        <dbReference type="Pfam" id="PF01551"/>
    </source>
</evidence>
<reference evidence="3 4" key="1">
    <citation type="submission" date="2023-06" db="EMBL/GenBank/DDBJ databases">
        <authorList>
            <person name="Feng G."/>
            <person name="Li J."/>
            <person name="Zhu H."/>
        </authorList>
    </citation>
    <scope>NUCLEOTIDE SEQUENCE [LARGE SCALE GENOMIC DNA]</scope>
    <source>
        <strain evidence="3 4">RHCJP20</strain>
    </source>
</reference>
<accession>A0ABT7TEP6</accession>
<dbReference type="PANTHER" id="PTHR21666:SF270">
    <property type="entry name" value="MUREIN HYDROLASE ACTIVATOR ENVC"/>
    <property type="match status" value="1"/>
</dbReference>
<dbReference type="CDD" id="cd12797">
    <property type="entry name" value="M23_peptidase"/>
    <property type="match status" value="1"/>
</dbReference>
<dbReference type="InterPro" id="IPR016047">
    <property type="entry name" value="M23ase_b-sheet_dom"/>
</dbReference>
<evidence type="ECO:0000256" key="1">
    <source>
        <dbReference type="SAM" id="SignalP"/>
    </source>
</evidence>
<keyword evidence="3" id="KW-0378">Hydrolase</keyword>
<dbReference type="RefSeq" id="WP_289469088.1">
    <property type="nucleotide sequence ID" value="NZ_JAUCMM010000001.1"/>
</dbReference>
<protein>
    <submittedName>
        <fullName evidence="3">M23 family metallopeptidase</fullName>
        <ecNumber evidence="3">3.4.-.-</ecNumber>
    </submittedName>
</protein>
<keyword evidence="1" id="KW-0732">Signal</keyword>
<dbReference type="EMBL" id="JAUCMM010000001">
    <property type="protein sequence ID" value="MDM7887354.1"/>
    <property type="molecule type" value="Genomic_DNA"/>
</dbReference>
<dbReference type="GO" id="GO:0016787">
    <property type="term" value="F:hydrolase activity"/>
    <property type="evidence" value="ECO:0007669"/>
    <property type="project" value="UniProtKB-KW"/>
</dbReference>
<sequence length="221" mass="21712">MTASALAACLVVSGATPAAALDDPTGLGLGAARTAAPTPARHLAPAPEQHYRVASGVTVTVTRDGFDVRQTRAGSARHGGVQITTGAGAVRPVAGTIPTAGGFGGRQVAGCGACSTNHHGLDFAAAAGTPVVAVMPGRVVSAGPLGGYGNQVLLAHPDGTQTRYGHLSRIDVLPGQSLSAGEQVGAVGSTGISTGPHLHFEVIIGGAPVDPAPWLAARGLF</sequence>
<feature type="signal peptide" evidence="1">
    <location>
        <begin position="1"/>
        <end position="20"/>
    </location>
</feature>